<dbReference type="InterPro" id="IPR003140">
    <property type="entry name" value="PLipase/COase/thioEstase"/>
</dbReference>
<dbReference type="EMBL" id="AHHD01000294">
    <property type="protein sequence ID" value="EKG15559.1"/>
    <property type="molecule type" value="Genomic_DNA"/>
</dbReference>
<dbReference type="HOGENOM" id="CLU_064094_1_0_1"/>
<evidence type="ECO:0000259" key="2">
    <source>
        <dbReference type="Pfam" id="PF02230"/>
    </source>
</evidence>
<dbReference type="OrthoDB" id="2152248at2759"/>
<evidence type="ECO:0000313" key="4">
    <source>
        <dbReference type="Proteomes" id="UP000007129"/>
    </source>
</evidence>
<protein>
    <submittedName>
        <fullName evidence="3">Phospholipase/carboxylesterase</fullName>
    </submittedName>
</protein>
<dbReference type="PANTHER" id="PTHR43037:SF1">
    <property type="entry name" value="BLL1128 PROTEIN"/>
    <property type="match status" value="1"/>
</dbReference>
<dbReference type="GO" id="GO:0016787">
    <property type="term" value="F:hydrolase activity"/>
    <property type="evidence" value="ECO:0007669"/>
    <property type="project" value="InterPro"/>
</dbReference>
<dbReference type="VEuPathDB" id="FungiDB:MPH_07225"/>
<evidence type="ECO:0000313" key="3">
    <source>
        <dbReference type="EMBL" id="EKG15559.1"/>
    </source>
</evidence>
<dbReference type="Gene3D" id="3.40.50.1820">
    <property type="entry name" value="alpha/beta hydrolase"/>
    <property type="match status" value="1"/>
</dbReference>
<dbReference type="AlphaFoldDB" id="K2RZG3"/>
<name>K2RZG3_MACPH</name>
<sequence>MLPSTPLSDAFLKIKDPGHEYAKTNHIPFLFARQTLSSAPFGYDFFVSLPPGYTKDPEKEWPLVIFLHGAGESQRKSDESYPALRHGVSKIILCYDKLASGDAPIIQIPKAERLREGVSKSAKDDLSPTPVPPDVCRTVAEEFITLTPVLDMRNGYGWNPAILTSLLDEVLPHFRVDLSRIHLTGFSMGGGGTWSLALHTPNRFATLTPVCGYGDAARAGLIAHIPQWVHHGQLDTIIDIRESERMVKALKKKGAHVRFTKYPHLAHDSWTEAYNDIELWRWMLEARKQEQGELRVLPDEDKAAVA</sequence>
<dbReference type="InterPro" id="IPR029058">
    <property type="entry name" value="AB_hydrolase_fold"/>
</dbReference>
<reference evidence="3 4" key="1">
    <citation type="journal article" date="2012" name="BMC Genomics">
        <title>Tools to kill: Genome of one of the most destructive plant pathogenic fungi Macrophomina phaseolina.</title>
        <authorList>
            <person name="Islam M.S."/>
            <person name="Haque M.S."/>
            <person name="Islam M.M."/>
            <person name="Emdad E.M."/>
            <person name="Halim A."/>
            <person name="Hossen Q.M.M."/>
            <person name="Hossain M.Z."/>
            <person name="Ahmed B."/>
            <person name="Rahim S."/>
            <person name="Rahman M.S."/>
            <person name="Alam M.M."/>
            <person name="Hou S."/>
            <person name="Wan X."/>
            <person name="Saito J.A."/>
            <person name="Alam M."/>
        </authorList>
    </citation>
    <scope>NUCLEOTIDE SEQUENCE [LARGE SCALE GENOMIC DNA]</scope>
    <source>
        <strain evidence="3 4">MS6</strain>
    </source>
</reference>
<dbReference type="Proteomes" id="UP000007129">
    <property type="component" value="Unassembled WGS sequence"/>
</dbReference>
<organism evidence="3 4">
    <name type="scientific">Macrophomina phaseolina (strain MS6)</name>
    <name type="common">Charcoal rot fungus</name>
    <dbReference type="NCBI Taxonomy" id="1126212"/>
    <lineage>
        <taxon>Eukaryota</taxon>
        <taxon>Fungi</taxon>
        <taxon>Dikarya</taxon>
        <taxon>Ascomycota</taxon>
        <taxon>Pezizomycotina</taxon>
        <taxon>Dothideomycetes</taxon>
        <taxon>Dothideomycetes incertae sedis</taxon>
        <taxon>Botryosphaeriales</taxon>
        <taxon>Botryosphaeriaceae</taxon>
        <taxon>Macrophomina</taxon>
    </lineage>
</organism>
<gene>
    <name evidence="3" type="ORF">MPH_07225</name>
</gene>
<accession>K2RZG3</accession>
<dbReference type="InterPro" id="IPR050955">
    <property type="entry name" value="Plant_Biomass_Hydrol_Est"/>
</dbReference>
<comment type="caution">
    <text evidence="3">The sequence shown here is derived from an EMBL/GenBank/DDBJ whole genome shotgun (WGS) entry which is preliminary data.</text>
</comment>
<proteinExistence type="predicted"/>
<dbReference type="eggNOG" id="ENOG502RZ05">
    <property type="taxonomic scope" value="Eukaryota"/>
</dbReference>
<dbReference type="SUPFAM" id="SSF53474">
    <property type="entry name" value="alpha/beta-Hydrolases"/>
    <property type="match status" value="1"/>
</dbReference>
<dbReference type="Pfam" id="PF02230">
    <property type="entry name" value="Abhydrolase_2"/>
    <property type="match status" value="1"/>
</dbReference>
<dbReference type="STRING" id="1126212.K2RZG3"/>
<dbReference type="PANTHER" id="PTHR43037">
    <property type="entry name" value="UNNAMED PRODUCT-RELATED"/>
    <property type="match status" value="1"/>
</dbReference>
<evidence type="ECO:0000256" key="1">
    <source>
        <dbReference type="ARBA" id="ARBA00022729"/>
    </source>
</evidence>
<keyword evidence="1" id="KW-0732">Signal</keyword>
<feature type="domain" description="Phospholipase/carboxylesterase/thioesterase" evidence="2">
    <location>
        <begin position="176"/>
        <end position="277"/>
    </location>
</feature>
<dbReference type="InParanoid" id="K2RZG3"/>